<evidence type="ECO:0000313" key="3">
    <source>
        <dbReference type="Proteomes" id="UP001159363"/>
    </source>
</evidence>
<protein>
    <recommendedName>
        <fullName evidence="1">DUF7869 domain-containing protein</fullName>
    </recommendedName>
</protein>
<dbReference type="Pfam" id="PF25273">
    <property type="entry name" value="DUF7869"/>
    <property type="match status" value="1"/>
</dbReference>
<sequence>MDTTTTVRLFSDGCGRQNRNKTVIVMILHWFLLEAPLHIEKIEIWLPIVEHSFISTDRIFGHLERVFHSRSVIETPDEYVKVIKKHGTVTHLGEDYPVKDWKTCADEMLRNPATWYFQFQKAKKIVVTNSKTNTFALVCGEPFYNFESGQPKSLCKRGKTFRHTQIPDVPKGVPLKPVKFCDVKRLLVLHFGEEWDNNPKLEFFKNVFEEESFPTEGRRE</sequence>
<dbReference type="EMBL" id="JARBHB010000011">
    <property type="protein sequence ID" value="KAJ8873053.1"/>
    <property type="molecule type" value="Genomic_DNA"/>
</dbReference>
<evidence type="ECO:0000259" key="1">
    <source>
        <dbReference type="Pfam" id="PF25273"/>
    </source>
</evidence>
<name>A0ABQ9GM16_9NEOP</name>
<dbReference type="Proteomes" id="UP001159363">
    <property type="component" value="Chromosome 10"/>
</dbReference>
<accession>A0ABQ9GM16</accession>
<gene>
    <name evidence="2" type="ORF">PR048_026669</name>
</gene>
<feature type="domain" description="DUF7869" evidence="1">
    <location>
        <begin position="6"/>
        <end position="128"/>
    </location>
</feature>
<keyword evidence="3" id="KW-1185">Reference proteome</keyword>
<organism evidence="2 3">
    <name type="scientific">Dryococelus australis</name>
    <dbReference type="NCBI Taxonomy" id="614101"/>
    <lineage>
        <taxon>Eukaryota</taxon>
        <taxon>Metazoa</taxon>
        <taxon>Ecdysozoa</taxon>
        <taxon>Arthropoda</taxon>
        <taxon>Hexapoda</taxon>
        <taxon>Insecta</taxon>
        <taxon>Pterygota</taxon>
        <taxon>Neoptera</taxon>
        <taxon>Polyneoptera</taxon>
        <taxon>Phasmatodea</taxon>
        <taxon>Verophasmatodea</taxon>
        <taxon>Anareolatae</taxon>
        <taxon>Phasmatidae</taxon>
        <taxon>Eurycanthinae</taxon>
        <taxon>Dryococelus</taxon>
    </lineage>
</organism>
<comment type="caution">
    <text evidence="2">The sequence shown here is derived from an EMBL/GenBank/DDBJ whole genome shotgun (WGS) entry which is preliminary data.</text>
</comment>
<proteinExistence type="predicted"/>
<dbReference type="InterPro" id="IPR057191">
    <property type="entry name" value="DUF7869"/>
</dbReference>
<evidence type="ECO:0000313" key="2">
    <source>
        <dbReference type="EMBL" id="KAJ8873053.1"/>
    </source>
</evidence>
<reference evidence="2 3" key="1">
    <citation type="submission" date="2023-02" db="EMBL/GenBank/DDBJ databases">
        <title>LHISI_Scaffold_Assembly.</title>
        <authorList>
            <person name="Stuart O.P."/>
            <person name="Cleave R."/>
            <person name="Magrath M.J.L."/>
            <person name="Mikheyev A.S."/>
        </authorList>
    </citation>
    <scope>NUCLEOTIDE SEQUENCE [LARGE SCALE GENOMIC DNA]</scope>
    <source>
        <strain evidence="2">Daus_M_001</strain>
        <tissue evidence="2">Leg muscle</tissue>
    </source>
</reference>